<dbReference type="Pfam" id="PF01757">
    <property type="entry name" value="Acyl_transf_3"/>
    <property type="match status" value="1"/>
</dbReference>
<feature type="transmembrane region" description="Helical" evidence="1">
    <location>
        <begin position="21"/>
        <end position="39"/>
    </location>
</feature>
<dbReference type="Proteomes" id="UP000275401">
    <property type="component" value="Unassembled WGS sequence"/>
</dbReference>
<evidence type="ECO:0000256" key="1">
    <source>
        <dbReference type="SAM" id="Phobius"/>
    </source>
</evidence>
<feature type="transmembrane region" description="Helical" evidence="1">
    <location>
        <begin position="213"/>
        <end position="235"/>
    </location>
</feature>
<gene>
    <name evidence="3" type="ORF">EEJ42_06385</name>
</gene>
<sequence length="378" mass="41719">MGFTTESGGSAVRARARLDTLIGLRFVASLMVFLSHTVNRGVFTSAEANSTLKNVFNEPAIGSVMFFFMLSGFVLTWSAREKDTVGGFLRRRFVSIYPGYLVCWLAGIGVMLVIGQAVTAGATLPSLLLLNAWVPVPQVVAATDPPTWALSCELLFYLCFPWLNAMIARVRPQRLWALAGVLAAGVIVAPLVAQPLPDGQQSPWDALPWLASWFVYALPPVRMLDFVLGMVMARIVMTGRWIGLRLGHAVVILLVGWALSFVLPGLYSWGPPVVIPMALLIAAAAANDTQGRGSLLRTRLFIRMGRISYSRYLVHYLLIEIVFFLLAGRKFGWVEGLVFIVALFAVNEAVSWLLRTTVINPVNRRWLRPRTQMREAVG</sequence>
<accession>A0A3M8WW06</accession>
<organism evidence="3 4">
    <name type="scientific">Streptomyces botrytidirepellens</name>
    <dbReference type="NCBI Taxonomy" id="2486417"/>
    <lineage>
        <taxon>Bacteria</taxon>
        <taxon>Bacillati</taxon>
        <taxon>Actinomycetota</taxon>
        <taxon>Actinomycetes</taxon>
        <taxon>Kitasatosporales</taxon>
        <taxon>Streptomycetaceae</taxon>
        <taxon>Streptomyces</taxon>
    </lineage>
</organism>
<protein>
    <submittedName>
        <fullName evidence="3">Acyltransferase</fullName>
    </submittedName>
</protein>
<keyword evidence="1" id="KW-0812">Transmembrane</keyword>
<evidence type="ECO:0000259" key="2">
    <source>
        <dbReference type="Pfam" id="PF01757"/>
    </source>
</evidence>
<proteinExistence type="predicted"/>
<keyword evidence="3" id="KW-0808">Transferase</keyword>
<feature type="transmembrane region" description="Helical" evidence="1">
    <location>
        <begin position="269"/>
        <end position="288"/>
    </location>
</feature>
<keyword evidence="1" id="KW-1133">Transmembrane helix</keyword>
<feature type="transmembrane region" description="Helical" evidence="1">
    <location>
        <begin position="100"/>
        <end position="128"/>
    </location>
</feature>
<feature type="transmembrane region" description="Helical" evidence="1">
    <location>
        <begin position="59"/>
        <end position="79"/>
    </location>
</feature>
<keyword evidence="3" id="KW-0012">Acyltransferase</keyword>
<feature type="transmembrane region" description="Helical" evidence="1">
    <location>
        <begin position="175"/>
        <end position="193"/>
    </location>
</feature>
<dbReference type="PANTHER" id="PTHR23028">
    <property type="entry name" value="ACETYLTRANSFERASE"/>
    <property type="match status" value="1"/>
</dbReference>
<reference evidence="3 4" key="1">
    <citation type="submission" date="2018-11" db="EMBL/GenBank/DDBJ databases">
        <title>The Potential of Streptomyces as Biocontrol Agents against the Tomato grey mould, Botrytis cinerea (Gray mold) Frontiers in Microbiology.</title>
        <authorList>
            <person name="Li D."/>
        </authorList>
    </citation>
    <scope>NUCLEOTIDE SEQUENCE [LARGE SCALE GENOMIC DNA]</scope>
    <source>
        <strain evidence="3 4">NEAU-LD23</strain>
    </source>
</reference>
<dbReference type="GO" id="GO:0000271">
    <property type="term" value="P:polysaccharide biosynthetic process"/>
    <property type="evidence" value="ECO:0007669"/>
    <property type="project" value="TreeGrafter"/>
</dbReference>
<dbReference type="InterPro" id="IPR050879">
    <property type="entry name" value="Acyltransferase_3"/>
</dbReference>
<evidence type="ECO:0000313" key="4">
    <source>
        <dbReference type="Proteomes" id="UP000275401"/>
    </source>
</evidence>
<feature type="domain" description="Acyltransferase 3" evidence="2">
    <location>
        <begin position="21"/>
        <end position="354"/>
    </location>
</feature>
<dbReference type="AlphaFoldDB" id="A0A3M8WW06"/>
<keyword evidence="1" id="KW-0472">Membrane</keyword>
<comment type="caution">
    <text evidence="3">The sequence shown here is derived from an EMBL/GenBank/DDBJ whole genome shotgun (WGS) entry which is preliminary data.</text>
</comment>
<dbReference type="GO" id="GO:0016020">
    <property type="term" value="C:membrane"/>
    <property type="evidence" value="ECO:0007669"/>
    <property type="project" value="TreeGrafter"/>
</dbReference>
<dbReference type="EMBL" id="RIBZ01000086">
    <property type="protein sequence ID" value="RNG34166.1"/>
    <property type="molecule type" value="Genomic_DNA"/>
</dbReference>
<dbReference type="GO" id="GO:0016747">
    <property type="term" value="F:acyltransferase activity, transferring groups other than amino-acyl groups"/>
    <property type="evidence" value="ECO:0007669"/>
    <property type="project" value="InterPro"/>
</dbReference>
<keyword evidence="4" id="KW-1185">Reference proteome</keyword>
<feature type="transmembrane region" description="Helical" evidence="1">
    <location>
        <begin position="242"/>
        <end position="263"/>
    </location>
</feature>
<evidence type="ECO:0000313" key="3">
    <source>
        <dbReference type="EMBL" id="RNG34166.1"/>
    </source>
</evidence>
<feature type="transmembrane region" description="Helical" evidence="1">
    <location>
        <begin position="333"/>
        <end position="354"/>
    </location>
</feature>
<name>A0A3M8WW06_9ACTN</name>
<feature type="transmembrane region" description="Helical" evidence="1">
    <location>
        <begin position="309"/>
        <end position="327"/>
    </location>
</feature>
<dbReference type="InterPro" id="IPR002656">
    <property type="entry name" value="Acyl_transf_3_dom"/>
</dbReference>
<dbReference type="PANTHER" id="PTHR23028:SF53">
    <property type="entry name" value="ACYL_TRANSF_3 DOMAIN-CONTAINING PROTEIN"/>
    <property type="match status" value="1"/>
</dbReference>
<feature type="transmembrane region" description="Helical" evidence="1">
    <location>
        <begin position="148"/>
        <end position="168"/>
    </location>
</feature>